<dbReference type="PANTHER" id="PTHR23138">
    <property type="entry name" value="RAN BINDING PROTEIN"/>
    <property type="match status" value="1"/>
</dbReference>
<dbReference type="Proteomes" id="UP000663825">
    <property type="component" value="Unassembled WGS sequence"/>
</dbReference>
<accession>A0A817PVP8</accession>
<dbReference type="OrthoDB" id="2357150at2759"/>
<name>A0A817PVP8_9BILA</name>
<dbReference type="AlphaFoldDB" id="A0A817PVP8"/>
<feature type="domain" description="RanBD1" evidence="1">
    <location>
        <begin position="127"/>
        <end position="191"/>
    </location>
</feature>
<comment type="caution">
    <text evidence="2">The sequence shown here is derived from an EMBL/GenBank/DDBJ whole genome shotgun (WGS) entry which is preliminary data.</text>
</comment>
<organism evidence="2 3">
    <name type="scientific">Rotaria socialis</name>
    <dbReference type="NCBI Taxonomy" id="392032"/>
    <lineage>
        <taxon>Eukaryota</taxon>
        <taxon>Metazoa</taxon>
        <taxon>Spiralia</taxon>
        <taxon>Gnathifera</taxon>
        <taxon>Rotifera</taxon>
        <taxon>Eurotatoria</taxon>
        <taxon>Bdelloidea</taxon>
        <taxon>Philodinida</taxon>
        <taxon>Philodinidae</taxon>
        <taxon>Rotaria</taxon>
    </lineage>
</organism>
<dbReference type="EMBL" id="CAJNXB010001604">
    <property type="protein sequence ID" value="CAF3182458.1"/>
    <property type="molecule type" value="Genomic_DNA"/>
</dbReference>
<dbReference type="PROSITE" id="PS50196">
    <property type="entry name" value="RANBD1"/>
    <property type="match status" value="1"/>
</dbReference>
<proteinExistence type="predicted"/>
<dbReference type="InterPro" id="IPR011993">
    <property type="entry name" value="PH-like_dom_sf"/>
</dbReference>
<dbReference type="SUPFAM" id="SSF50729">
    <property type="entry name" value="PH domain-like"/>
    <property type="match status" value="1"/>
</dbReference>
<reference evidence="2" key="1">
    <citation type="submission" date="2021-02" db="EMBL/GenBank/DDBJ databases">
        <authorList>
            <person name="Nowell W R."/>
        </authorList>
    </citation>
    <scope>NUCLEOTIDE SEQUENCE</scope>
</reference>
<dbReference type="InterPro" id="IPR000156">
    <property type="entry name" value="Ran_bind_dom"/>
</dbReference>
<dbReference type="InterPro" id="IPR045255">
    <property type="entry name" value="RanBP1-like"/>
</dbReference>
<sequence>MKANGNQLKRFDKWQLIRGGNSRHASSHFVTNIDLKLKELTEQLVQCCKEEALIDTDIHVFFNQARIKLKQALQSPLDFKIEYDSTSFINKMRLKTQASLILSTTSINTIVKANNNEDDESHESNVIYKRIVQLSAVEVKTDEEDENVLFCERAKLYFFDSQTNQMKERGIGEMRILQHQTTNRLRILMRSMDFTEGEAKHQTLCVKFESNDIAKRLVKQFNEAKRTNANA</sequence>
<evidence type="ECO:0000259" key="1">
    <source>
        <dbReference type="PROSITE" id="PS50196"/>
    </source>
</evidence>
<protein>
    <recommendedName>
        <fullName evidence="1">RanBD1 domain-containing protein</fullName>
    </recommendedName>
</protein>
<dbReference type="SMART" id="SM00160">
    <property type="entry name" value="RanBD"/>
    <property type="match status" value="1"/>
</dbReference>
<dbReference type="Gene3D" id="2.30.29.30">
    <property type="entry name" value="Pleckstrin-homology domain (PH domain)/Phosphotyrosine-binding domain (PTB)"/>
    <property type="match status" value="1"/>
</dbReference>
<evidence type="ECO:0000313" key="2">
    <source>
        <dbReference type="EMBL" id="CAF3182458.1"/>
    </source>
</evidence>
<dbReference type="Pfam" id="PF00638">
    <property type="entry name" value="Ran_BP1"/>
    <property type="match status" value="1"/>
</dbReference>
<gene>
    <name evidence="2" type="ORF">TIS948_LOCUS11433</name>
</gene>
<evidence type="ECO:0000313" key="3">
    <source>
        <dbReference type="Proteomes" id="UP000663825"/>
    </source>
</evidence>